<dbReference type="EMBL" id="UZAN01052364">
    <property type="protein sequence ID" value="VDP89446.1"/>
    <property type="molecule type" value="Genomic_DNA"/>
</dbReference>
<name>A0A183AZ09_9TREM</name>
<dbReference type="OrthoDB" id="6247875at2759"/>
<evidence type="ECO:0000313" key="1">
    <source>
        <dbReference type="EMBL" id="VDP89446.1"/>
    </source>
</evidence>
<sequence>MWMQECSNCASAKTGGLQVWMRHLTESHVLPSEWPSDRAARLIGPAALKPYTTITESKKKRRKDSIPRPLNSFMVSLFRHD</sequence>
<dbReference type="Proteomes" id="UP000272942">
    <property type="component" value="Unassembled WGS sequence"/>
</dbReference>
<protein>
    <submittedName>
        <fullName evidence="3">BED-type domain-containing protein</fullName>
    </submittedName>
</protein>
<organism evidence="3">
    <name type="scientific">Echinostoma caproni</name>
    <dbReference type="NCBI Taxonomy" id="27848"/>
    <lineage>
        <taxon>Eukaryota</taxon>
        <taxon>Metazoa</taxon>
        <taxon>Spiralia</taxon>
        <taxon>Lophotrochozoa</taxon>
        <taxon>Platyhelminthes</taxon>
        <taxon>Trematoda</taxon>
        <taxon>Digenea</taxon>
        <taxon>Plagiorchiida</taxon>
        <taxon>Echinostomata</taxon>
        <taxon>Echinostomatoidea</taxon>
        <taxon>Echinostomatidae</taxon>
        <taxon>Echinostoma</taxon>
    </lineage>
</organism>
<evidence type="ECO:0000313" key="3">
    <source>
        <dbReference type="WBParaSite" id="ECPE_0001223001-mRNA-1"/>
    </source>
</evidence>
<reference evidence="3" key="1">
    <citation type="submission" date="2016-06" db="UniProtKB">
        <authorList>
            <consortium name="WormBaseParasite"/>
        </authorList>
    </citation>
    <scope>IDENTIFICATION</scope>
</reference>
<dbReference type="WBParaSite" id="ECPE_0001223001-mRNA-1">
    <property type="protein sequence ID" value="ECPE_0001223001-mRNA-1"/>
    <property type="gene ID" value="ECPE_0001223001"/>
</dbReference>
<evidence type="ECO:0000313" key="2">
    <source>
        <dbReference type="Proteomes" id="UP000272942"/>
    </source>
</evidence>
<gene>
    <name evidence="1" type="ORF">ECPE_LOCUS12194</name>
</gene>
<proteinExistence type="predicted"/>
<reference evidence="1 2" key="2">
    <citation type="submission" date="2018-11" db="EMBL/GenBank/DDBJ databases">
        <authorList>
            <consortium name="Pathogen Informatics"/>
        </authorList>
    </citation>
    <scope>NUCLEOTIDE SEQUENCE [LARGE SCALE GENOMIC DNA]</scope>
    <source>
        <strain evidence="1 2">Egypt</strain>
    </source>
</reference>
<keyword evidence="2" id="KW-1185">Reference proteome</keyword>
<accession>A0A183AZ09</accession>
<dbReference type="AlphaFoldDB" id="A0A183AZ09"/>